<dbReference type="InterPro" id="IPR009003">
    <property type="entry name" value="Peptidase_S1_PA"/>
</dbReference>
<dbReference type="InterPro" id="IPR040973">
    <property type="entry name" value="CLIP_SPH_Scar"/>
</dbReference>
<evidence type="ECO:0000259" key="4">
    <source>
        <dbReference type="PROSITE" id="PS50240"/>
    </source>
</evidence>
<dbReference type="InterPro" id="IPR043504">
    <property type="entry name" value="Peptidase_S1_PA_chymotrypsin"/>
</dbReference>
<dbReference type="RefSeq" id="XP_023943388.2">
    <property type="nucleotide sequence ID" value="XM_024087620.2"/>
</dbReference>
<dbReference type="RefSeq" id="XP_023943389.2">
    <property type="nucleotide sequence ID" value="XM_024087621.2"/>
</dbReference>
<dbReference type="GO" id="GO:0004252">
    <property type="term" value="F:serine-type endopeptidase activity"/>
    <property type="evidence" value="ECO:0007669"/>
    <property type="project" value="InterPro"/>
</dbReference>
<organism evidence="5 6">
    <name type="scientific">Bicyclus anynana</name>
    <name type="common">Squinting bush brown butterfly</name>
    <dbReference type="NCBI Taxonomy" id="110368"/>
    <lineage>
        <taxon>Eukaryota</taxon>
        <taxon>Metazoa</taxon>
        <taxon>Ecdysozoa</taxon>
        <taxon>Arthropoda</taxon>
        <taxon>Hexapoda</taxon>
        <taxon>Insecta</taxon>
        <taxon>Pterygota</taxon>
        <taxon>Neoptera</taxon>
        <taxon>Endopterygota</taxon>
        <taxon>Lepidoptera</taxon>
        <taxon>Glossata</taxon>
        <taxon>Ditrysia</taxon>
        <taxon>Papilionoidea</taxon>
        <taxon>Nymphalidae</taxon>
        <taxon>Satyrinae</taxon>
        <taxon>Satyrini</taxon>
        <taxon>Mycalesina</taxon>
        <taxon>Bicyclus</taxon>
    </lineage>
</organism>
<accession>A0A6J1NEH7</accession>
<reference evidence="6 7" key="1">
    <citation type="submission" date="2025-05" db="UniProtKB">
        <authorList>
            <consortium name="RefSeq"/>
        </authorList>
    </citation>
    <scope>IDENTIFICATION</scope>
</reference>
<name>A0A6J1NEH7_BICAN</name>
<evidence type="ECO:0000256" key="3">
    <source>
        <dbReference type="SAM" id="SignalP"/>
    </source>
</evidence>
<dbReference type="GO" id="GO:0090729">
    <property type="term" value="F:toxin activity"/>
    <property type="evidence" value="ECO:0007669"/>
    <property type="project" value="UniProtKB-KW"/>
</dbReference>
<dbReference type="Gene3D" id="2.40.10.10">
    <property type="entry name" value="Trypsin-like serine proteases"/>
    <property type="match status" value="2"/>
</dbReference>
<comment type="similarity">
    <text evidence="2">Belongs to the peptidase S1 family. CLIP subfamily.</text>
</comment>
<dbReference type="PANTHER" id="PTHR24256">
    <property type="entry name" value="TRYPTASE-RELATED"/>
    <property type="match status" value="1"/>
</dbReference>
<evidence type="ECO:0000313" key="5">
    <source>
        <dbReference type="Proteomes" id="UP001652582"/>
    </source>
</evidence>
<evidence type="ECO:0000313" key="6">
    <source>
        <dbReference type="RefSeq" id="XP_023943388.2"/>
    </source>
</evidence>
<dbReference type="OrthoDB" id="10064156at2759"/>
<keyword evidence="1" id="KW-1015">Disulfide bond</keyword>
<evidence type="ECO:0000313" key="7">
    <source>
        <dbReference type="RefSeq" id="XP_023943389.2"/>
    </source>
</evidence>
<dbReference type="Proteomes" id="UP001652582">
    <property type="component" value="Chromosome 8"/>
</dbReference>
<sequence length="1850" mass="190716">MKPLLRTVVAISLLLSIHALPENIEDVKELPQYKEPVVEAEASDPQARVERCTTCSSVIKLKSPKPALAALTALPGAEFHTQQSFQSCSSDKGCAGLKVKDGNIIQRYGNVDAFNAAAAADLNNEFTFHSAAALADLLSAAGSSGNVPFWWMNQDSPFKAGGGKSFEKFSKSESASFSSGGAGIGAGELNLAANPFLGGDLSKGLGAGVAVKPAAFSSAYESAYSANSGAVDLSTNPFLNGGLKASQAGVQGAYGANSAFGASNFGAASSQNFGAASSQNFGAAGAQNLGAGYTGAGYTGSSPAPFASTGTNINLIQSEKANEFDFAQQQTQQNIDEIFQSSANVGLDVSGGELQQACSAQGYVCALKTQCTNGVVIPAFTALLQAKPRKQYCNLVTEVCCRIDLSTLSSVQSNLGVGSTFAAQGSGFTNQGTNAFNAQRVPAIVPQSSFGRGTSQSGFGSSYGSTLAASAGRVPIGASTLGATSPGLYGPSLAAKGYGSTAAFGLNRGSGYGSTVARVPISGTSALGATSTGLYGSSLGAKGYGSTAGFGLNRGVSTIAPTRFGTGYKSTSQSNFIETDSFAAGSDTAGVYRPGAVGTVLKPGIPYLPPVDNTNSGTNIVSSTIYPTPTYTTPRPTFVTTPRPIITAKPTYLPPPSPPPVTSTAAPQYLPPIGEPSNQRETIVPPYSDGSLILDTNRPGLRPTPVPIPSDIPAGCAAALKCTPIEFCTAEGVISNTTVILTRDQDAYRVPLTDCRDVATGRIGKCCRDPWYTDPWPTNQLGKWVPGVFGGNDGKYVPDSRPSPNNVRPTFTARPPVTSSVQLDSFLTPTPTVPVYRPSVTPVTPVTSFPAKGQFGLGGQGQFGIGGQGQYSQGGRGQVGIVGQGQIGSGSQVNTAFAQGQRGQGTLVGQGTRGQGTYVSQGQGQYGQTGVGQIGVGGTGQYTVTGQGQFGVGQKGVGVTQGAGLGVTQGAGLGVTQGQGFGVTQGQGFGVTQGQGLGVTTGQGQYGLQGQGLLVSQGEGQLVTQGQGTGVTQGTGFGITEGQGQFVSQGQGTLVSQGVGQGVRQGQGQFVSQGVGQGVNQGAGAIVSQGQGGLVSQSEGSLVSQGQGALVSQGFGQGVRQGQGTLVSQGVGQGVSQGFGQGVRQGQGTLVSQGAGQAVSQGFGQGIRQGQGTLVSQGGGQGISQGFGQGVQQGQGTLVSQGVGQGVSQGFGQGVIQGQGELVSQGNGELVSQGFGTGIREGQGQYVSQGQGSLVSQGFGQGFRQGQGQLVSQGGGVITSQGFGQAIRQGVGQIVTQGQGQLVSQGQGFGVENEYGESVNRVFLTRYTGNGGQCGLLNPQRPAGNRKDLEVDFAEIPWQAMVLLQTNKSLLCGGVITRPDVVITSAACVDGLDAKNVLIKGGEWKLGIDDEPLPFQIVQVKTILRHPLYKSGSLLYDAAILVLSENLRFAKNIYPICLPEAEDTYDALYAGEGTCIVTGWGKQVLQAHLSGAIMHSLNVSLIRPDDCQTKLASDYPHLLEQYDEDSCVCGEPTNPNNNLCRVDIGSALACTNGNGQYVMRGVYSWDSGCAVGNQLGAFYKFDIEWYQWAIGLIESVRFAKYSTITKITTTKVTGIKGGVKGNGIKNLGAGSTLVTGKITSGSLSDLNKGFQGNQFGFGSQGSQAFSSVKGFGKVSASSSAQSGTGGFNFGDIKPISNGFSATYSEKKLFQTEPKYITYTTKPEIISYTTKPEIVTFTTKPEIVTFTTKPEYFTYTTKPKYVTYTTKPEIITYTTKPEIVTYTTKPKIVTYTTKPKIVTYTTKPQFIRYETSGSGTDPQYVPPGTSLNESFSDIVSKHTHNAKCKCIEGKK</sequence>
<dbReference type="Pfam" id="PF00089">
    <property type="entry name" value="Trypsin"/>
    <property type="match status" value="1"/>
</dbReference>
<dbReference type="KEGG" id="bany:112049644"/>
<dbReference type="SMART" id="SM00020">
    <property type="entry name" value="Tryp_SPc"/>
    <property type="match status" value="1"/>
</dbReference>
<protein>
    <submittedName>
        <fullName evidence="6 7">Uncharacterized protein LOC112049644 isoform X1</fullName>
    </submittedName>
</protein>
<feature type="domain" description="Peptidase S1" evidence="4">
    <location>
        <begin position="1342"/>
        <end position="1594"/>
    </location>
</feature>
<feature type="chain" id="PRO_5044639059" evidence="3">
    <location>
        <begin position="20"/>
        <end position="1850"/>
    </location>
</feature>
<dbReference type="GeneID" id="112049644"/>
<dbReference type="PROSITE" id="PS50240">
    <property type="entry name" value="TRYPSIN_DOM"/>
    <property type="match status" value="1"/>
</dbReference>
<keyword evidence="3" id="KW-0732">Signal</keyword>
<dbReference type="GO" id="GO:0006508">
    <property type="term" value="P:proteolysis"/>
    <property type="evidence" value="ECO:0007669"/>
    <property type="project" value="InterPro"/>
</dbReference>
<dbReference type="InterPro" id="IPR001254">
    <property type="entry name" value="Trypsin_dom"/>
</dbReference>
<proteinExistence type="inferred from homology"/>
<evidence type="ECO:0000256" key="1">
    <source>
        <dbReference type="ARBA" id="ARBA00023157"/>
    </source>
</evidence>
<dbReference type="Pfam" id="PF18399">
    <property type="entry name" value="CLIP_SPH_Scar"/>
    <property type="match status" value="1"/>
</dbReference>
<keyword evidence="5" id="KW-1185">Reference proteome</keyword>
<dbReference type="GO" id="GO:0005576">
    <property type="term" value="C:extracellular region"/>
    <property type="evidence" value="ECO:0007669"/>
    <property type="project" value="UniProtKB-SubCell"/>
</dbReference>
<dbReference type="SUPFAM" id="SSF50494">
    <property type="entry name" value="Trypsin-like serine proteases"/>
    <property type="match status" value="1"/>
</dbReference>
<gene>
    <name evidence="6 7" type="primary">LOC112049644</name>
</gene>
<evidence type="ECO:0000256" key="2">
    <source>
        <dbReference type="ARBA" id="ARBA00024195"/>
    </source>
</evidence>
<feature type="signal peptide" evidence="3">
    <location>
        <begin position="1"/>
        <end position="19"/>
    </location>
</feature>
<dbReference type="InterPro" id="IPR051487">
    <property type="entry name" value="Ser/Thr_Proteases_Immune/Dev"/>
</dbReference>